<dbReference type="AlphaFoldDB" id="A0A7R8WGH8"/>
<sequence>MPLAHHLSQGFVMIHSLFKNTLLNYRHMLVLKDWHDLNDPMIAPFRGLNTIYTLFFVWLIMVILSSDRVLDCLSHHDGYLFQSLKSKNGDENGIKLFKRNNEKFL</sequence>
<dbReference type="EMBL" id="OB661748">
    <property type="protein sequence ID" value="CAD7228891.1"/>
    <property type="molecule type" value="Genomic_DNA"/>
</dbReference>
<protein>
    <submittedName>
        <fullName evidence="1">Uncharacterized protein</fullName>
    </submittedName>
</protein>
<evidence type="ECO:0000313" key="1">
    <source>
        <dbReference type="EMBL" id="CAD7228891.1"/>
    </source>
</evidence>
<reference evidence="1" key="1">
    <citation type="submission" date="2020-11" db="EMBL/GenBank/DDBJ databases">
        <authorList>
            <person name="Tran Van P."/>
        </authorList>
    </citation>
    <scope>NUCLEOTIDE SEQUENCE</scope>
</reference>
<organism evidence="1">
    <name type="scientific">Cyprideis torosa</name>
    <dbReference type="NCBI Taxonomy" id="163714"/>
    <lineage>
        <taxon>Eukaryota</taxon>
        <taxon>Metazoa</taxon>
        <taxon>Ecdysozoa</taxon>
        <taxon>Arthropoda</taxon>
        <taxon>Crustacea</taxon>
        <taxon>Oligostraca</taxon>
        <taxon>Ostracoda</taxon>
        <taxon>Podocopa</taxon>
        <taxon>Podocopida</taxon>
        <taxon>Cytherocopina</taxon>
        <taxon>Cytheroidea</taxon>
        <taxon>Cytherideidae</taxon>
        <taxon>Cyprideis</taxon>
    </lineage>
</organism>
<proteinExistence type="predicted"/>
<name>A0A7R8WGH8_9CRUS</name>
<accession>A0A7R8WGH8</accession>
<gene>
    <name evidence="1" type="ORF">CTOB1V02_LOCUS6769</name>
</gene>